<dbReference type="AlphaFoldDB" id="A0A7X1FWE5"/>
<keyword evidence="2" id="KW-0560">Oxidoreductase</keyword>
<evidence type="ECO:0000259" key="1">
    <source>
        <dbReference type="PROSITE" id="PS51725"/>
    </source>
</evidence>
<dbReference type="Proteomes" id="UP000551327">
    <property type="component" value="Unassembled WGS sequence"/>
</dbReference>
<dbReference type="SUPFAM" id="SSF54909">
    <property type="entry name" value="Dimeric alpha+beta barrel"/>
    <property type="match status" value="1"/>
</dbReference>
<sequence length="96" mass="10510">MIHEIAALTIDPAQAGAFEAAVAAARPHFEGDPGCLSFRLERVIEHPGEYRLVVGWTSVAAHMEDFRQSPAFQQWRALAGPFFTAPPSVIHVETVI</sequence>
<name>A0A7X1FWE5_9SPHN</name>
<dbReference type="RefSeq" id="WP_185677497.1">
    <property type="nucleotide sequence ID" value="NZ_JACLAX010000001.1"/>
</dbReference>
<keyword evidence="2" id="KW-0503">Monooxygenase</keyword>
<dbReference type="Gene3D" id="3.30.70.100">
    <property type="match status" value="1"/>
</dbReference>
<gene>
    <name evidence="2" type="ORF">H7F53_00440</name>
</gene>
<dbReference type="Pfam" id="PF03992">
    <property type="entry name" value="ABM"/>
    <property type="match status" value="1"/>
</dbReference>
<protein>
    <submittedName>
        <fullName evidence="2">Antibiotic biosynthesis monooxygenase</fullName>
    </submittedName>
</protein>
<comment type="caution">
    <text evidence="2">The sequence shown here is derived from an EMBL/GenBank/DDBJ whole genome shotgun (WGS) entry which is preliminary data.</text>
</comment>
<evidence type="ECO:0000313" key="2">
    <source>
        <dbReference type="EMBL" id="MBC2667607.1"/>
    </source>
</evidence>
<dbReference type="GO" id="GO:0004497">
    <property type="term" value="F:monooxygenase activity"/>
    <property type="evidence" value="ECO:0007669"/>
    <property type="project" value="UniProtKB-KW"/>
</dbReference>
<accession>A0A7X1FWE5</accession>
<dbReference type="EMBL" id="JACLAX010000001">
    <property type="protein sequence ID" value="MBC2667607.1"/>
    <property type="molecule type" value="Genomic_DNA"/>
</dbReference>
<dbReference type="InterPro" id="IPR011008">
    <property type="entry name" value="Dimeric_a/b-barrel"/>
</dbReference>
<dbReference type="PROSITE" id="PS51725">
    <property type="entry name" value="ABM"/>
    <property type="match status" value="1"/>
</dbReference>
<reference evidence="2 3" key="1">
    <citation type="submission" date="2020-08" db="EMBL/GenBank/DDBJ databases">
        <title>The genome sequence of type strain Novosphingobium piscinae KCTC 42194.</title>
        <authorList>
            <person name="Liu Y."/>
        </authorList>
    </citation>
    <scope>NUCLEOTIDE SEQUENCE [LARGE SCALE GENOMIC DNA]</scope>
    <source>
        <strain evidence="2 3">KCTC 42194</strain>
    </source>
</reference>
<dbReference type="InterPro" id="IPR007138">
    <property type="entry name" value="ABM_dom"/>
</dbReference>
<organism evidence="2 3">
    <name type="scientific">Novosphingobium piscinae</name>
    <dbReference type="NCBI Taxonomy" id="1507448"/>
    <lineage>
        <taxon>Bacteria</taxon>
        <taxon>Pseudomonadati</taxon>
        <taxon>Pseudomonadota</taxon>
        <taxon>Alphaproteobacteria</taxon>
        <taxon>Sphingomonadales</taxon>
        <taxon>Sphingomonadaceae</taxon>
        <taxon>Novosphingobium</taxon>
    </lineage>
</organism>
<evidence type="ECO:0000313" key="3">
    <source>
        <dbReference type="Proteomes" id="UP000551327"/>
    </source>
</evidence>
<feature type="domain" description="ABM" evidence="1">
    <location>
        <begin position="2"/>
        <end position="91"/>
    </location>
</feature>
<proteinExistence type="predicted"/>
<keyword evidence="3" id="KW-1185">Reference proteome</keyword>